<dbReference type="SUPFAM" id="SSF47616">
    <property type="entry name" value="GST C-terminal domain-like"/>
    <property type="match status" value="1"/>
</dbReference>
<keyword evidence="2 5" id="KW-0808">Transferase</keyword>
<dbReference type="PANTHER" id="PTHR43900:SF3">
    <property type="entry name" value="GLUTATHIONE S-TRANSFERASE RHO"/>
    <property type="match status" value="1"/>
</dbReference>
<dbReference type="Pfam" id="PF13410">
    <property type="entry name" value="GST_C_2"/>
    <property type="match status" value="1"/>
</dbReference>
<dbReference type="PANTHER" id="PTHR43900">
    <property type="entry name" value="GLUTATHIONE S-TRANSFERASE RHO"/>
    <property type="match status" value="1"/>
</dbReference>
<dbReference type="AlphaFoldDB" id="A0A5J6MRM9"/>
<reference evidence="5 6" key="1">
    <citation type="submission" date="2019-08" db="EMBL/GenBank/DDBJ databases">
        <title>Hyperibacter terrae gen. nov., sp. nov. and Hyperibacter viscosus sp. nov., two new members in the family Rhodospirillaceae isolated from the rhizosphere of Hypericum perforatum.</title>
        <authorList>
            <person name="Noviana Z."/>
        </authorList>
    </citation>
    <scope>NUCLEOTIDE SEQUENCE [LARGE SCALE GENOMIC DNA]</scope>
    <source>
        <strain evidence="5 6">R5913</strain>
    </source>
</reference>
<dbReference type="GO" id="GO:0006749">
    <property type="term" value="P:glutathione metabolic process"/>
    <property type="evidence" value="ECO:0007669"/>
    <property type="project" value="TreeGrafter"/>
</dbReference>
<dbReference type="GO" id="GO:0005737">
    <property type="term" value="C:cytoplasm"/>
    <property type="evidence" value="ECO:0007669"/>
    <property type="project" value="TreeGrafter"/>
</dbReference>
<dbReference type="InterPro" id="IPR004045">
    <property type="entry name" value="Glutathione_S-Trfase_N"/>
</dbReference>
<dbReference type="InterPro" id="IPR036282">
    <property type="entry name" value="Glutathione-S-Trfase_C_sf"/>
</dbReference>
<dbReference type="Pfam" id="PF13409">
    <property type="entry name" value="GST_N_2"/>
    <property type="match status" value="1"/>
</dbReference>
<gene>
    <name evidence="5" type="ORF">FRZ44_40000</name>
</gene>
<dbReference type="Gene3D" id="1.20.1050.10">
    <property type="match status" value="1"/>
</dbReference>
<dbReference type="SFLD" id="SFLDS00019">
    <property type="entry name" value="Glutathione_Transferase_(cytos"/>
    <property type="match status" value="1"/>
</dbReference>
<dbReference type="Proteomes" id="UP000326202">
    <property type="component" value="Chromosome"/>
</dbReference>
<protein>
    <recommendedName>
        <fullName evidence="1">glutathione transferase</fullName>
        <ecNumber evidence="1">2.5.1.18</ecNumber>
    </recommendedName>
</protein>
<evidence type="ECO:0000313" key="6">
    <source>
        <dbReference type="Proteomes" id="UP000326202"/>
    </source>
</evidence>
<evidence type="ECO:0000259" key="4">
    <source>
        <dbReference type="PROSITE" id="PS50405"/>
    </source>
</evidence>
<feature type="domain" description="GST C-terminal" evidence="4">
    <location>
        <begin position="88"/>
        <end position="215"/>
    </location>
</feature>
<name>A0A5J6MRM9_9PROT</name>
<dbReference type="CDD" id="cd03053">
    <property type="entry name" value="GST_N_Phi"/>
    <property type="match status" value="1"/>
</dbReference>
<dbReference type="GO" id="GO:0043295">
    <property type="term" value="F:glutathione binding"/>
    <property type="evidence" value="ECO:0007669"/>
    <property type="project" value="TreeGrafter"/>
</dbReference>
<proteinExistence type="predicted"/>
<dbReference type="InterPro" id="IPR040079">
    <property type="entry name" value="Glutathione_S-Trfase"/>
</dbReference>
<evidence type="ECO:0000259" key="3">
    <source>
        <dbReference type="PROSITE" id="PS50404"/>
    </source>
</evidence>
<dbReference type="PROSITE" id="PS50405">
    <property type="entry name" value="GST_CTER"/>
    <property type="match status" value="1"/>
</dbReference>
<evidence type="ECO:0000256" key="2">
    <source>
        <dbReference type="ARBA" id="ARBA00022679"/>
    </source>
</evidence>
<dbReference type="RefSeq" id="WP_151178819.1">
    <property type="nucleotide sequence ID" value="NZ_CP042906.1"/>
</dbReference>
<dbReference type="OrthoDB" id="9810080at2"/>
<dbReference type="SUPFAM" id="SSF52833">
    <property type="entry name" value="Thioredoxin-like"/>
    <property type="match status" value="1"/>
</dbReference>
<sequence>MAKVILHGPDYSTQVRTIRLCLVEKGVGYELEPVDILRGVNRKPDFLKLQPFGQVPVLVHDGFTLYETSAIARYVDDAFKGPKLQPTDKKDAARMNQLVSIIEMHGYGPIISEIVTLRVKEAFLGQKLDIADLRKAAGPAQHCLTVVEGLMADGGFLVGSAVSLADLYLAPMISFFGKTPEGKVIMGRLPKLTAWWESILKRPAMLETVPQTTQT</sequence>
<dbReference type="EMBL" id="CP042906">
    <property type="protein sequence ID" value="QEX18690.1"/>
    <property type="molecule type" value="Genomic_DNA"/>
</dbReference>
<dbReference type="SFLD" id="SFLDG00358">
    <property type="entry name" value="Main_(cytGST)"/>
    <property type="match status" value="1"/>
</dbReference>
<dbReference type="InterPro" id="IPR036249">
    <property type="entry name" value="Thioredoxin-like_sf"/>
</dbReference>
<accession>A0A5J6MRM9</accession>
<feature type="domain" description="GST N-terminal" evidence="3">
    <location>
        <begin position="2"/>
        <end position="83"/>
    </location>
</feature>
<evidence type="ECO:0000313" key="5">
    <source>
        <dbReference type="EMBL" id="QEX18690.1"/>
    </source>
</evidence>
<dbReference type="InterPro" id="IPR010987">
    <property type="entry name" value="Glutathione-S-Trfase_C-like"/>
</dbReference>
<dbReference type="KEGG" id="htq:FRZ44_40000"/>
<dbReference type="Gene3D" id="3.40.30.10">
    <property type="entry name" value="Glutaredoxin"/>
    <property type="match status" value="1"/>
</dbReference>
<evidence type="ECO:0000256" key="1">
    <source>
        <dbReference type="ARBA" id="ARBA00012452"/>
    </source>
</evidence>
<organism evidence="5 6">
    <name type="scientific">Hypericibacter terrae</name>
    <dbReference type="NCBI Taxonomy" id="2602015"/>
    <lineage>
        <taxon>Bacteria</taxon>
        <taxon>Pseudomonadati</taxon>
        <taxon>Pseudomonadota</taxon>
        <taxon>Alphaproteobacteria</taxon>
        <taxon>Rhodospirillales</taxon>
        <taxon>Dongiaceae</taxon>
        <taxon>Hypericibacter</taxon>
    </lineage>
</organism>
<dbReference type="GO" id="GO:0004364">
    <property type="term" value="F:glutathione transferase activity"/>
    <property type="evidence" value="ECO:0007669"/>
    <property type="project" value="UniProtKB-EC"/>
</dbReference>
<dbReference type="PROSITE" id="PS50404">
    <property type="entry name" value="GST_NTER"/>
    <property type="match status" value="1"/>
</dbReference>
<dbReference type="EC" id="2.5.1.18" evidence="1"/>
<keyword evidence="6" id="KW-1185">Reference proteome</keyword>